<dbReference type="PRINTS" id="PR01438">
    <property type="entry name" value="UNVRSLSTRESS"/>
</dbReference>
<name>A0A0P1EU99_9RHOB</name>
<evidence type="ECO:0000313" key="3">
    <source>
        <dbReference type="EMBL" id="CUH54203.1"/>
    </source>
</evidence>
<dbReference type="PANTHER" id="PTHR46268:SF6">
    <property type="entry name" value="UNIVERSAL STRESS PROTEIN UP12"/>
    <property type="match status" value="1"/>
</dbReference>
<comment type="similarity">
    <text evidence="1">Belongs to the universal stress protein A family.</text>
</comment>
<dbReference type="InterPro" id="IPR006015">
    <property type="entry name" value="Universal_stress_UspA"/>
</dbReference>
<proteinExistence type="inferred from homology"/>
<keyword evidence="4" id="KW-1185">Reference proteome</keyword>
<dbReference type="Gene3D" id="3.40.50.620">
    <property type="entry name" value="HUPs"/>
    <property type="match status" value="1"/>
</dbReference>
<dbReference type="InterPro" id="IPR006016">
    <property type="entry name" value="UspA"/>
</dbReference>
<dbReference type="CDD" id="cd00293">
    <property type="entry name" value="USP-like"/>
    <property type="match status" value="1"/>
</dbReference>
<sequence length="135" mass="14117">MYKHVLVPVAFDEDHDPSEAIAAAGLLVSEGGRVTLLHVMAHVPSYVINYVPEGFQAEAQAAIIASLEAMGSELPHATGVVAEGTAGKTIVKWAGQEDVDCIVIASHRPGMQDIVLGSTAAQVVRHAACAVHVTR</sequence>
<dbReference type="EMBL" id="CYPW01000040">
    <property type="protein sequence ID" value="CUH54203.1"/>
    <property type="molecule type" value="Genomic_DNA"/>
</dbReference>
<dbReference type="Proteomes" id="UP000054823">
    <property type="component" value="Unassembled WGS sequence"/>
</dbReference>
<dbReference type="AlphaFoldDB" id="A0A0P1EU99"/>
<dbReference type="OrthoDB" id="9792500at2"/>
<gene>
    <name evidence="3" type="primary">uspF_2</name>
    <name evidence="3" type="ORF">SHM7688_03673</name>
</gene>
<protein>
    <submittedName>
        <fullName evidence="3">Universal stress protein F</fullName>
    </submittedName>
</protein>
<dbReference type="PANTHER" id="PTHR46268">
    <property type="entry name" value="STRESS RESPONSE PROTEIN NHAX"/>
    <property type="match status" value="1"/>
</dbReference>
<dbReference type="Pfam" id="PF00582">
    <property type="entry name" value="Usp"/>
    <property type="match status" value="1"/>
</dbReference>
<feature type="domain" description="UspA" evidence="2">
    <location>
        <begin position="1"/>
        <end position="135"/>
    </location>
</feature>
<organism evidence="3 4">
    <name type="scientific">Shimia marina</name>
    <dbReference type="NCBI Taxonomy" id="321267"/>
    <lineage>
        <taxon>Bacteria</taxon>
        <taxon>Pseudomonadati</taxon>
        <taxon>Pseudomonadota</taxon>
        <taxon>Alphaproteobacteria</taxon>
        <taxon>Rhodobacterales</taxon>
        <taxon>Roseobacteraceae</taxon>
    </lineage>
</organism>
<evidence type="ECO:0000259" key="2">
    <source>
        <dbReference type="Pfam" id="PF00582"/>
    </source>
</evidence>
<reference evidence="3 4" key="1">
    <citation type="submission" date="2015-09" db="EMBL/GenBank/DDBJ databases">
        <authorList>
            <consortium name="Swine Surveillance"/>
        </authorList>
    </citation>
    <scope>NUCLEOTIDE SEQUENCE [LARGE SCALE GENOMIC DNA]</scope>
    <source>
        <strain evidence="3 4">CECT 7688</strain>
    </source>
</reference>
<dbReference type="SUPFAM" id="SSF52402">
    <property type="entry name" value="Adenine nucleotide alpha hydrolases-like"/>
    <property type="match status" value="1"/>
</dbReference>
<dbReference type="RefSeq" id="WP_058241351.1">
    <property type="nucleotide sequence ID" value="NZ_CYPW01000040.1"/>
</dbReference>
<accession>A0A0P1EU99</accession>
<evidence type="ECO:0000313" key="4">
    <source>
        <dbReference type="Proteomes" id="UP000054823"/>
    </source>
</evidence>
<dbReference type="STRING" id="321267.SHM7688_03673"/>
<evidence type="ECO:0000256" key="1">
    <source>
        <dbReference type="ARBA" id="ARBA00008791"/>
    </source>
</evidence>
<dbReference type="InterPro" id="IPR014729">
    <property type="entry name" value="Rossmann-like_a/b/a_fold"/>
</dbReference>